<evidence type="ECO:0000256" key="1">
    <source>
        <dbReference type="ARBA" id="ARBA00022603"/>
    </source>
</evidence>
<keyword evidence="8" id="KW-1185">Reference proteome</keyword>
<dbReference type="PANTHER" id="PTHR43712:SF2">
    <property type="entry name" value="O-METHYLTRANSFERASE CICE"/>
    <property type="match status" value="1"/>
</dbReference>
<evidence type="ECO:0000313" key="8">
    <source>
        <dbReference type="Proteomes" id="UP000246702"/>
    </source>
</evidence>
<evidence type="ECO:0000256" key="3">
    <source>
        <dbReference type="ARBA" id="ARBA00022691"/>
    </source>
</evidence>
<dbReference type="GO" id="GO:0008171">
    <property type="term" value="F:O-methyltransferase activity"/>
    <property type="evidence" value="ECO:0007669"/>
    <property type="project" value="InterPro"/>
</dbReference>
<dbReference type="InterPro" id="IPR001077">
    <property type="entry name" value="COMT_C"/>
</dbReference>
<dbReference type="InterPro" id="IPR012967">
    <property type="entry name" value="COMT_dimerisation"/>
</dbReference>
<evidence type="ECO:0000256" key="2">
    <source>
        <dbReference type="ARBA" id="ARBA00022679"/>
    </source>
</evidence>
<sequence>MPTLSDAHALLQLLDLTKQSIHQIIAEWAKVSKPGDARENGDELVSRELFEAQRTLIAATGKLVELVSSPSDRLLEVSSQYNESRCLHIAATLRIPDLLAKSQPQEGVTIEELATIVGVEKKKLGRIMRCLCSIHIFQEIRDGVFANNTISASLVDNDPLRAYIVMFASEALPQSLLDPDLGPLYSVNETAWQRAIGTTKARWTWLEEEVEQPPPPPTGSSGYSGPFGPDLAHPTTFPPRRRSELEIFGLAMLGGGRVFGRAHLFDYPWGALGPDSATVVDVGGGVGGFCLQLSHLYSHLRFVIQDRSPVLSQAEHEVWPQENPDALARGSVQFIVHDFFDPNPVIGADVYWLRYILHDWSDDYCVRILTNIKSAMRSHSRLLICEQVMYTTAETEREGTAPSPLPANYGYWTRYSHQRDITMMSIINGIERTPAEFAGLIERAGLRLRKIWDCRSQVSLVECILP</sequence>
<dbReference type="InterPro" id="IPR036390">
    <property type="entry name" value="WH_DNA-bd_sf"/>
</dbReference>
<dbReference type="Pfam" id="PF00891">
    <property type="entry name" value="Methyltransf_2"/>
    <property type="match status" value="1"/>
</dbReference>
<dbReference type="PROSITE" id="PS51683">
    <property type="entry name" value="SAM_OMT_II"/>
    <property type="match status" value="1"/>
</dbReference>
<dbReference type="RefSeq" id="XP_025469977.1">
    <property type="nucleotide sequence ID" value="XM_025613739.1"/>
</dbReference>
<dbReference type="EMBL" id="MSFK01000007">
    <property type="protein sequence ID" value="PWY93216.1"/>
    <property type="molecule type" value="Genomic_DNA"/>
</dbReference>
<proteinExistence type="predicted"/>
<evidence type="ECO:0000256" key="4">
    <source>
        <dbReference type="SAM" id="MobiDB-lite"/>
    </source>
</evidence>
<dbReference type="GO" id="GO:0032259">
    <property type="term" value="P:methylation"/>
    <property type="evidence" value="ECO:0007669"/>
    <property type="project" value="UniProtKB-KW"/>
</dbReference>
<keyword evidence="3" id="KW-0949">S-adenosyl-L-methionine</keyword>
<dbReference type="SUPFAM" id="SSF53335">
    <property type="entry name" value="S-adenosyl-L-methionine-dependent methyltransferases"/>
    <property type="match status" value="1"/>
</dbReference>
<dbReference type="InterPro" id="IPR036388">
    <property type="entry name" value="WH-like_DNA-bd_sf"/>
</dbReference>
<dbReference type="Gene3D" id="1.10.10.10">
    <property type="entry name" value="Winged helix-like DNA-binding domain superfamily/Winged helix DNA-binding domain"/>
    <property type="match status" value="1"/>
</dbReference>
<feature type="domain" description="O-methyltransferase C-terminal" evidence="5">
    <location>
        <begin position="278"/>
        <end position="446"/>
    </location>
</feature>
<feature type="domain" description="O-methyltransferase dimerisation" evidence="6">
    <location>
        <begin position="76"/>
        <end position="155"/>
    </location>
</feature>
<gene>
    <name evidence="7" type="ORF">BO94DRAFT_554753</name>
</gene>
<name>A0A317X3S9_9EURO</name>
<dbReference type="OrthoDB" id="1606438at2759"/>
<feature type="compositionally biased region" description="Low complexity" evidence="4">
    <location>
        <begin position="219"/>
        <end position="229"/>
    </location>
</feature>
<evidence type="ECO:0000313" key="7">
    <source>
        <dbReference type="EMBL" id="PWY93216.1"/>
    </source>
</evidence>
<dbReference type="PANTHER" id="PTHR43712">
    <property type="entry name" value="PUTATIVE (AFU_ORTHOLOGUE AFUA_4G14580)-RELATED"/>
    <property type="match status" value="1"/>
</dbReference>
<dbReference type="GO" id="GO:0044550">
    <property type="term" value="P:secondary metabolite biosynthetic process"/>
    <property type="evidence" value="ECO:0007669"/>
    <property type="project" value="UniProtKB-ARBA"/>
</dbReference>
<dbReference type="AlphaFoldDB" id="A0A317X3S9"/>
<dbReference type="GeneID" id="37115882"/>
<keyword evidence="2 7" id="KW-0808">Transferase</keyword>
<evidence type="ECO:0000259" key="6">
    <source>
        <dbReference type="Pfam" id="PF08100"/>
    </source>
</evidence>
<dbReference type="Pfam" id="PF08100">
    <property type="entry name" value="Dimerisation"/>
    <property type="match status" value="1"/>
</dbReference>
<accession>A0A317X3S9</accession>
<dbReference type="Gene3D" id="3.40.50.150">
    <property type="entry name" value="Vaccinia Virus protein VP39"/>
    <property type="match status" value="1"/>
</dbReference>
<dbReference type="SUPFAM" id="SSF46785">
    <property type="entry name" value="Winged helix' DNA-binding domain"/>
    <property type="match status" value="1"/>
</dbReference>
<protein>
    <submittedName>
        <fullName evidence="7">S-adenosyl-L-methionine-dependent methyltransferase</fullName>
    </submittedName>
</protein>
<organism evidence="7 8">
    <name type="scientific">Aspergillus sclerotioniger CBS 115572</name>
    <dbReference type="NCBI Taxonomy" id="1450535"/>
    <lineage>
        <taxon>Eukaryota</taxon>
        <taxon>Fungi</taxon>
        <taxon>Dikarya</taxon>
        <taxon>Ascomycota</taxon>
        <taxon>Pezizomycotina</taxon>
        <taxon>Eurotiomycetes</taxon>
        <taxon>Eurotiomycetidae</taxon>
        <taxon>Eurotiales</taxon>
        <taxon>Aspergillaceae</taxon>
        <taxon>Aspergillus</taxon>
        <taxon>Aspergillus subgen. Circumdati</taxon>
    </lineage>
</organism>
<feature type="region of interest" description="Disordered" evidence="4">
    <location>
        <begin position="208"/>
        <end position="230"/>
    </location>
</feature>
<comment type="caution">
    <text evidence="7">The sequence shown here is derived from an EMBL/GenBank/DDBJ whole genome shotgun (WGS) entry which is preliminary data.</text>
</comment>
<dbReference type="GO" id="GO:0046983">
    <property type="term" value="F:protein dimerization activity"/>
    <property type="evidence" value="ECO:0007669"/>
    <property type="project" value="InterPro"/>
</dbReference>
<reference evidence="7 8" key="1">
    <citation type="submission" date="2016-12" db="EMBL/GenBank/DDBJ databases">
        <title>The genomes of Aspergillus section Nigri reveals drivers in fungal speciation.</title>
        <authorList>
            <consortium name="DOE Joint Genome Institute"/>
            <person name="Vesth T.C."/>
            <person name="Nybo J."/>
            <person name="Theobald S."/>
            <person name="Brandl J."/>
            <person name="Frisvad J.C."/>
            <person name="Nielsen K.F."/>
            <person name="Lyhne E.K."/>
            <person name="Kogle M.E."/>
            <person name="Kuo A."/>
            <person name="Riley R."/>
            <person name="Clum A."/>
            <person name="Nolan M."/>
            <person name="Lipzen A."/>
            <person name="Salamov A."/>
            <person name="Henrissat B."/>
            <person name="Wiebenga A."/>
            <person name="De Vries R.P."/>
            <person name="Grigoriev I.V."/>
            <person name="Mortensen U.H."/>
            <person name="Andersen M.R."/>
            <person name="Baker S.E."/>
        </authorList>
    </citation>
    <scope>NUCLEOTIDE SEQUENCE [LARGE SCALE GENOMIC DNA]</scope>
    <source>
        <strain evidence="7 8">CBS 115572</strain>
    </source>
</reference>
<dbReference type="Proteomes" id="UP000246702">
    <property type="component" value="Unassembled WGS sequence"/>
</dbReference>
<keyword evidence="1 7" id="KW-0489">Methyltransferase</keyword>
<evidence type="ECO:0000259" key="5">
    <source>
        <dbReference type="Pfam" id="PF00891"/>
    </source>
</evidence>
<dbReference type="InterPro" id="IPR016461">
    <property type="entry name" value="COMT-like"/>
</dbReference>
<dbReference type="InterPro" id="IPR029063">
    <property type="entry name" value="SAM-dependent_MTases_sf"/>
</dbReference>